<name>A0ACA9SVH9_9GLOM</name>
<sequence length="64" mass="7243">MTDEKKQYIYSLHDFSISSHTANFNAEKIIEVIKNIGPEKFVAVVFDAELAMTVAKHLVATKFL</sequence>
<reference evidence="1" key="1">
    <citation type="submission" date="2021-06" db="EMBL/GenBank/DDBJ databases">
        <authorList>
            <person name="Kallberg Y."/>
            <person name="Tangrot J."/>
            <person name="Rosling A."/>
        </authorList>
    </citation>
    <scope>NUCLEOTIDE SEQUENCE</scope>
    <source>
        <strain evidence="1">MA461A</strain>
    </source>
</reference>
<comment type="caution">
    <text evidence="1">The sequence shown here is derived from an EMBL/GenBank/DDBJ whole genome shotgun (WGS) entry which is preliminary data.</text>
</comment>
<protein>
    <submittedName>
        <fullName evidence="1">29921_t:CDS:1</fullName>
    </submittedName>
</protein>
<dbReference type="Proteomes" id="UP000789920">
    <property type="component" value="Unassembled WGS sequence"/>
</dbReference>
<evidence type="ECO:0000313" key="2">
    <source>
        <dbReference type="Proteomes" id="UP000789920"/>
    </source>
</evidence>
<proteinExistence type="predicted"/>
<evidence type="ECO:0000313" key="1">
    <source>
        <dbReference type="EMBL" id="CAG8847128.1"/>
    </source>
</evidence>
<gene>
    <name evidence="1" type="ORF">RPERSI_LOCUS34485</name>
</gene>
<accession>A0ACA9SVH9</accession>
<dbReference type="EMBL" id="CAJVQC010154435">
    <property type="protein sequence ID" value="CAG8847128.1"/>
    <property type="molecule type" value="Genomic_DNA"/>
</dbReference>
<feature type="non-terminal residue" evidence="1">
    <location>
        <position position="64"/>
    </location>
</feature>
<organism evidence="1 2">
    <name type="scientific">Racocetra persica</name>
    <dbReference type="NCBI Taxonomy" id="160502"/>
    <lineage>
        <taxon>Eukaryota</taxon>
        <taxon>Fungi</taxon>
        <taxon>Fungi incertae sedis</taxon>
        <taxon>Mucoromycota</taxon>
        <taxon>Glomeromycotina</taxon>
        <taxon>Glomeromycetes</taxon>
        <taxon>Diversisporales</taxon>
        <taxon>Gigasporaceae</taxon>
        <taxon>Racocetra</taxon>
    </lineage>
</organism>
<keyword evidence="2" id="KW-1185">Reference proteome</keyword>